<reference evidence="3 4" key="2">
    <citation type="submission" date="2019-06" db="EMBL/GenBank/DDBJ databases">
        <title>Co-occurence of chitin degradation, pigmentation and bioactivity in marine Pseudoalteromonas.</title>
        <authorList>
            <person name="Sonnenschein E.C."/>
            <person name="Bech P.K."/>
        </authorList>
    </citation>
    <scope>NUCLEOTIDE SEQUENCE [LARGE SCALE GENOMIC DNA]</scope>
    <source>
        <strain evidence="4">S2231</strain>
        <strain evidence="1 3">S2233</strain>
    </source>
</reference>
<reference evidence="2" key="3">
    <citation type="submission" date="2019-09" db="EMBL/GenBank/DDBJ databases">
        <title>Co-occurence of chitin degradation, pigmentation and bioactivity in marine Pseudoalteromonas.</title>
        <authorList>
            <person name="Sonnenschein E.C."/>
            <person name="Bech P.K."/>
        </authorList>
    </citation>
    <scope>NUCLEOTIDE SEQUENCE</scope>
    <source>
        <strain evidence="2">S2231</strain>
    </source>
</reference>
<dbReference type="AlphaFoldDB" id="A0A5S3XSL8"/>
<gene>
    <name evidence="2" type="ORF">CWB96_08140</name>
    <name evidence="1" type="ORF">CWB97_17710</name>
</gene>
<dbReference type="InterPro" id="IPR014903">
    <property type="entry name" value="DUF1796"/>
</dbReference>
<dbReference type="Proteomes" id="UP000305730">
    <property type="component" value="Unassembled WGS sequence"/>
</dbReference>
<evidence type="ECO:0000313" key="3">
    <source>
        <dbReference type="Proteomes" id="UP000305730"/>
    </source>
</evidence>
<comment type="caution">
    <text evidence="2">The sequence shown here is derived from an EMBL/GenBank/DDBJ whole genome shotgun (WGS) entry which is preliminary data.</text>
</comment>
<evidence type="ECO:0000313" key="2">
    <source>
        <dbReference type="EMBL" id="TMP59903.1"/>
    </source>
</evidence>
<evidence type="ECO:0000313" key="4">
    <source>
        <dbReference type="Proteomes" id="UP000307706"/>
    </source>
</evidence>
<dbReference type="Pfam" id="PF08795">
    <property type="entry name" value="DUF1796"/>
    <property type="match status" value="1"/>
</dbReference>
<dbReference type="RefSeq" id="WP_138598017.1">
    <property type="nucleotide sequence ID" value="NZ_PNCK01000072.1"/>
</dbReference>
<organism evidence="2 4">
    <name type="scientific">Pseudoalteromonas citrea</name>
    <dbReference type="NCBI Taxonomy" id="43655"/>
    <lineage>
        <taxon>Bacteria</taxon>
        <taxon>Pseudomonadati</taxon>
        <taxon>Pseudomonadota</taxon>
        <taxon>Gammaproteobacteria</taxon>
        <taxon>Alteromonadales</taxon>
        <taxon>Pseudoalteromonadaceae</taxon>
        <taxon>Pseudoalteromonas</taxon>
    </lineage>
</organism>
<dbReference type="Proteomes" id="UP000307706">
    <property type="component" value="Unassembled WGS sequence"/>
</dbReference>
<keyword evidence="3" id="KW-1185">Reference proteome</keyword>
<accession>A0A5S3XSL8</accession>
<name>A0A5S3XSL8_9GAMM</name>
<sequence length="246" mass="27769">MSDRLAVTELSPAAGEYDCVYSLGMDCRPRHIMKHLDLKSRRGPFDWIGGRSVAALIEALQSQCQHVLTKEHLEPYDTLCQEYKKYWDPVSQFLSTHDFALIDGDLEREYPAFRAKFDGISARFFTHIKHSKRVLFFLSVGMENHPDFEPESIAELVVLLPKLQRCLSALCAGEATLLVATFHEQLAQSVMPNIHCVIKHGFVGDTPWMEGAEYQLWESMLAGVCVPQDNTQNLFGSAFSHCDNSG</sequence>
<dbReference type="EMBL" id="PNCK01000072">
    <property type="protein sequence ID" value="TMP40619.1"/>
    <property type="molecule type" value="Genomic_DNA"/>
</dbReference>
<evidence type="ECO:0000313" key="1">
    <source>
        <dbReference type="EMBL" id="TMP40619.1"/>
    </source>
</evidence>
<evidence type="ECO:0008006" key="5">
    <source>
        <dbReference type="Google" id="ProtNLM"/>
    </source>
</evidence>
<proteinExistence type="predicted"/>
<protein>
    <recommendedName>
        <fullName evidence="5">Papain-like cysteine peptidase</fullName>
    </recommendedName>
</protein>
<dbReference type="OrthoDB" id="6284806at2"/>
<reference evidence="2 4" key="1">
    <citation type="submission" date="2017-12" db="EMBL/GenBank/DDBJ databases">
        <authorList>
            <person name="Paulsen S."/>
            <person name="Gram L.K."/>
        </authorList>
    </citation>
    <scope>NUCLEOTIDE SEQUENCE [LARGE SCALE GENOMIC DNA]</scope>
    <source>
        <strain evidence="2 4">S2231</strain>
        <strain evidence="1">S2233</strain>
    </source>
</reference>
<dbReference type="EMBL" id="PNCL01000037">
    <property type="protein sequence ID" value="TMP59903.1"/>
    <property type="molecule type" value="Genomic_DNA"/>
</dbReference>